<sequence>MTNGHMFTAGLYGLETYTSPAANVSPVSLFTLDRMSSRSLIRPGPPRASKMSLTVTPQPQPNFGDHRFSGFTVPYNAHLAPQQSWGMPPPPPSQMSRGQPHGHPRFDAPAHTAPAMTEYDPYAHQRSPQEQEHEQYQVHPDHFYGGPHTSTQQQQQQQQQAWAGSGPDGSYATVLLPAALETPPGAQFLTPTDPGFDEDLEPAAPPVSIDACSSYETPQPPPPPPPQQQQQQQQAVFDPAVMSINPSALSDLDPNRIRQVLVGIHGHVDTFLRGVEEEAKKKRKASSEPLDETQDQPHHASVDARQQPEAEVEDQFDFEDRQLSALEDHLLDRPRAMLNAKLRAKLKENARTKGKSKVMRKPKTKNKGAEVASQDDPRASDKGKEGQAQVADAGENADESRGDSEAESEEESEVIETPTKVFDSISIVEGDVPSHGWTTDYYGLTDGRKRYGTGIGWETQETEAETPVQHPLQHTAMFVCKQCCLRWKGVSLENRRLFREDNTEERKLHRVPQAAKKGDPGHTRPGCREVHWYLDHDSGKKPCVRGLCDVCVPRNAHNDMKFEDGNDGWCCPPGLAKGFIKQAYKCIMDNCPFITSSLPEMRQHLLSAQKWPHKALVLGLIDRVKKGRFLSELDLEISARLMFIFNDRDAAGKPIVSKSDCTKLDPSQICNPANKAEHAQWLDYMDPPQGRVFHESFAWDASSNCWYQGHWTIGRDENCEPAVLPLHWQVLDARWDPRWGHTLSTQLLHSAMDSTIAQQQSFDRLQFPQTGLDMSPQQVSPLSYYDPQADFSADSAPSRGSPISPIFGNAFQLPIDSDWPAYLDKSGMSPDLDIYYGESFGGSQAFVDAQNPTLSPVANPLDLMSESVAFGGDLNDVQPLFQSAPAPTTLPIANPPVPATSRITRLTESRPQSQSSTTPTAPVAQVQTRSQQRAAQRAPARRPADLKRKSSTCDDSASSRSTSPEPPARRTKHAGAADPSKNPHNLIEKRYRVNINEKILALRDAVPALRCAMQLQQPGAEAADHDDDAAVAEELGGLMPARKLNKATILSKATEYISHLEKKNERLARENEELERRLAEAQRSLSELDVFVHLNDKANKCIVIRQSLSLGVLQRQRITDKEVENATGKEKMSEAGLQIRCIGCHQRCACYFEHCHLFACHTPNCEFRTATPNVNDRVLPDGTVMFEDNGCVRAYFVPPELLAGGAILCILDTRRDMCIDLAIQRPSGAIDVVLIEPFTLRPPRTGPPFDGWNWRRAFVPVHRELHTHERFNLGRQSPPTNWPRLRRENNSDHPPQQHSMASEQEQAQEAAAAQKASATQKSDPDPELEPVATPAVANGSAGAPKKKKKEALKPIITTETPQRTGEQVNRRLEQYPRERRSDLSEPVRGKA</sequence>
<dbReference type="CDD" id="cd11399">
    <property type="entry name" value="bHLHzip_scHMS1_like"/>
    <property type="match status" value="1"/>
</dbReference>
<dbReference type="PROSITE" id="PS50888">
    <property type="entry name" value="BHLH"/>
    <property type="match status" value="1"/>
</dbReference>
<feature type="compositionally biased region" description="Basic and acidic residues" evidence="2">
    <location>
        <begin position="942"/>
        <end position="952"/>
    </location>
</feature>
<feature type="coiled-coil region" evidence="1">
    <location>
        <begin position="1050"/>
        <end position="1091"/>
    </location>
</feature>
<feature type="compositionally biased region" description="Pro residues" evidence="2">
    <location>
        <begin position="218"/>
        <end position="227"/>
    </location>
</feature>
<feature type="compositionally biased region" description="Low complexity" evidence="2">
    <location>
        <begin position="953"/>
        <end position="963"/>
    </location>
</feature>
<keyword evidence="1" id="KW-0175">Coiled coil</keyword>
<dbReference type="InterPro" id="IPR036638">
    <property type="entry name" value="HLH_DNA-bd_sf"/>
</dbReference>
<evidence type="ECO:0000256" key="2">
    <source>
        <dbReference type="SAM" id="MobiDB-lite"/>
    </source>
</evidence>
<evidence type="ECO:0000259" key="3">
    <source>
        <dbReference type="PROSITE" id="PS50888"/>
    </source>
</evidence>
<name>A0A0G4KSA3_VERLO</name>
<feature type="compositionally biased region" description="Acidic residues" evidence="2">
    <location>
        <begin position="405"/>
        <end position="414"/>
    </location>
</feature>
<dbReference type="InterPro" id="IPR052099">
    <property type="entry name" value="Regulatory_TF_Diverse"/>
</dbReference>
<gene>
    <name evidence="4" type="ORF">BN1723_009675</name>
</gene>
<feature type="compositionally biased region" description="Basic and acidic residues" evidence="2">
    <location>
        <begin position="1368"/>
        <end position="1391"/>
    </location>
</feature>
<organism evidence="4 5">
    <name type="scientific">Verticillium longisporum</name>
    <name type="common">Verticillium dahliae var. longisporum</name>
    <dbReference type="NCBI Taxonomy" id="100787"/>
    <lineage>
        <taxon>Eukaryota</taxon>
        <taxon>Fungi</taxon>
        <taxon>Dikarya</taxon>
        <taxon>Ascomycota</taxon>
        <taxon>Pezizomycotina</taxon>
        <taxon>Sordariomycetes</taxon>
        <taxon>Hypocreomycetidae</taxon>
        <taxon>Glomerellales</taxon>
        <taxon>Plectosphaerellaceae</taxon>
        <taxon>Verticillium</taxon>
    </lineage>
</organism>
<dbReference type="SMART" id="SM00353">
    <property type="entry name" value="HLH"/>
    <property type="match status" value="1"/>
</dbReference>
<proteinExistence type="predicted"/>
<feature type="compositionally biased region" description="Basic and acidic residues" evidence="2">
    <location>
        <begin position="375"/>
        <end position="385"/>
    </location>
</feature>
<evidence type="ECO:0000256" key="1">
    <source>
        <dbReference type="SAM" id="Coils"/>
    </source>
</evidence>
<feature type="region of interest" description="Disordered" evidence="2">
    <location>
        <begin position="279"/>
        <end position="314"/>
    </location>
</feature>
<accession>A0A0G4KSA3</accession>
<feature type="compositionally biased region" description="Polar residues" evidence="2">
    <location>
        <begin position="1357"/>
        <end position="1367"/>
    </location>
</feature>
<dbReference type="EMBL" id="CVQI01003002">
    <property type="protein sequence ID" value="CRK12300.1"/>
    <property type="molecule type" value="Genomic_DNA"/>
</dbReference>
<feature type="domain" description="BHLH" evidence="3">
    <location>
        <begin position="979"/>
        <end position="1060"/>
    </location>
</feature>
<evidence type="ECO:0000313" key="4">
    <source>
        <dbReference type="EMBL" id="CRK12300.1"/>
    </source>
</evidence>
<protein>
    <recommendedName>
        <fullName evidence="3">BHLH domain-containing protein</fullName>
    </recommendedName>
</protein>
<feature type="compositionally biased region" description="Low complexity" evidence="2">
    <location>
        <begin position="1296"/>
        <end position="1320"/>
    </location>
</feature>
<dbReference type="PANTHER" id="PTHR47336">
    <property type="entry name" value="TRANSCRIPTION FACTOR HMS1-RELATED"/>
    <property type="match status" value="1"/>
</dbReference>
<feature type="region of interest" description="Disordered" evidence="2">
    <location>
        <begin position="906"/>
        <end position="985"/>
    </location>
</feature>
<dbReference type="GO" id="GO:0046983">
    <property type="term" value="F:protein dimerization activity"/>
    <property type="evidence" value="ECO:0007669"/>
    <property type="project" value="InterPro"/>
</dbReference>
<reference evidence="5" key="1">
    <citation type="submission" date="2015-05" db="EMBL/GenBank/DDBJ databases">
        <authorList>
            <person name="Fogelqvist Johan"/>
        </authorList>
    </citation>
    <scope>NUCLEOTIDE SEQUENCE [LARGE SCALE GENOMIC DNA]</scope>
</reference>
<feature type="region of interest" description="Disordered" evidence="2">
    <location>
        <begin position="82"/>
        <end position="169"/>
    </location>
</feature>
<feature type="compositionally biased region" description="Basic and acidic residues" evidence="2">
    <location>
        <begin position="121"/>
        <end position="142"/>
    </location>
</feature>
<feature type="compositionally biased region" description="Basic and acidic residues" evidence="2">
    <location>
        <begin position="295"/>
        <end position="308"/>
    </location>
</feature>
<dbReference type="SUPFAM" id="SSF47459">
    <property type="entry name" value="HLH, helix-loop-helix DNA-binding domain"/>
    <property type="match status" value="1"/>
</dbReference>
<evidence type="ECO:0000313" key="5">
    <source>
        <dbReference type="Proteomes" id="UP000045706"/>
    </source>
</evidence>
<dbReference type="Pfam" id="PF00010">
    <property type="entry name" value="HLH"/>
    <property type="match status" value="1"/>
</dbReference>
<feature type="compositionally biased region" description="Basic residues" evidence="2">
    <location>
        <begin position="352"/>
        <end position="366"/>
    </location>
</feature>
<dbReference type="InterPro" id="IPR011598">
    <property type="entry name" value="bHLH_dom"/>
</dbReference>
<feature type="compositionally biased region" description="Low complexity" evidence="2">
    <location>
        <begin position="911"/>
        <end position="938"/>
    </location>
</feature>
<feature type="region of interest" description="Disordered" evidence="2">
    <location>
        <begin position="1270"/>
        <end position="1391"/>
    </location>
</feature>
<dbReference type="Gene3D" id="4.10.280.10">
    <property type="entry name" value="Helix-loop-helix DNA-binding domain"/>
    <property type="match status" value="1"/>
</dbReference>
<dbReference type="PANTHER" id="PTHR47336:SF2">
    <property type="entry name" value="TRANSCRIPTION FACTOR HMS1-RELATED"/>
    <property type="match status" value="1"/>
</dbReference>
<feature type="region of interest" description="Disordered" evidence="2">
    <location>
        <begin position="183"/>
        <end position="236"/>
    </location>
</feature>
<feature type="region of interest" description="Disordered" evidence="2">
    <location>
        <begin position="345"/>
        <end position="417"/>
    </location>
</feature>
<dbReference type="Proteomes" id="UP000045706">
    <property type="component" value="Unassembled WGS sequence"/>
</dbReference>